<gene>
    <name evidence="1" type="ORF">BST99_11640</name>
</gene>
<dbReference type="OrthoDB" id="662693at2"/>
<dbReference type="AlphaFoldDB" id="A0A2S7T9L6"/>
<sequence length="166" mass="19307">MQSKKGLLPHTAFFPPIKVKIPKKKAKGTPFRSDRKLKIVLPCQRDKNNNDNIIIPAPYEFNFCGLVNPKYAFVPDWLNKQTGIEHVTQRVYRGHKRPEGSCTLVRDEFLAKKDEIMALAALMENHFKEPMMYQTAVEYLDEFYSVLTNPKMYDRLILTEASLEEE</sequence>
<reference evidence="2" key="1">
    <citation type="submission" date="2016-11" db="EMBL/GenBank/DDBJ databases">
        <title>Trade-off between light-utilization and light-protection in marine flavobacteria.</title>
        <authorList>
            <person name="Kumagai Y."/>
            <person name="Yoshizawa S."/>
            <person name="Kogure K."/>
        </authorList>
    </citation>
    <scope>NUCLEOTIDE SEQUENCE [LARGE SCALE GENOMIC DNA]</scope>
    <source>
        <strain evidence="2">SG-18</strain>
    </source>
</reference>
<dbReference type="Proteomes" id="UP000239366">
    <property type="component" value="Unassembled WGS sequence"/>
</dbReference>
<dbReference type="RefSeq" id="WP_105001956.1">
    <property type="nucleotide sequence ID" value="NZ_MQVX01000001.1"/>
</dbReference>
<accession>A0A2S7T9L6</accession>
<evidence type="ECO:0000313" key="1">
    <source>
        <dbReference type="EMBL" id="PQJ16281.1"/>
    </source>
</evidence>
<organism evidence="1 2">
    <name type="scientific">Aureicoccus marinus</name>
    <dbReference type="NCBI Taxonomy" id="754435"/>
    <lineage>
        <taxon>Bacteria</taxon>
        <taxon>Pseudomonadati</taxon>
        <taxon>Bacteroidota</taxon>
        <taxon>Flavobacteriia</taxon>
        <taxon>Flavobacteriales</taxon>
        <taxon>Flavobacteriaceae</taxon>
        <taxon>Aureicoccus</taxon>
    </lineage>
</organism>
<keyword evidence="2" id="KW-1185">Reference proteome</keyword>
<dbReference type="EMBL" id="MQVX01000001">
    <property type="protein sequence ID" value="PQJ16281.1"/>
    <property type="molecule type" value="Genomic_DNA"/>
</dbReference>
<proteinExistence type="predicted"/>
<comment type="caution">
    <text evidence="1">The sequence shown here is derived from an EMBL/GenBank/DDBJ whole genome shotgun (WGS) entry which is preliminary data.</text>
</comment>
<protein>
    <submittedName>
        <fullName evidence="1">Uncharacterized protein</fullName>
    </submittedName>
</protein>
<name>A0A2S7T9L6_9FLAO</name>
<evidence type="ECO:0000313" key="2">
    <source>
        <dbReference type="Proteomes" id="UP000239366"/>
    </source>
</evidence>